<evidence type="ECO:0008006" key="5">
    <source>
        <dbReference type="Google" id="ProtNLM"/>
    </source>
</evidence>
<name>A0A0G1NF16_9BACT</name>
<proteinExistence type="predicted"/>
<reference evidence="3 4" key="1">
    <citation type="journal article" date="2015" name="Nature">
        <title>rRNA introns, odd ribosomes, and small enigmatic genomes across a large radiation of phyla.</title>
        <authorList>
            <person name="Brown C.T."/>
            <person name="Hug L.A."/>
            <person name="Thomas B.C."/>
            <person name="Sharon I."/>
            <person name="Castelle C.J."/>
            <person name="Singh A."/>
            <person name="Wilkins M.J."/>
            <person name="Williams K.H."/>
            <person name="Banfield J.F."/>
        </authorList>
    </citation>
    <scope>NUCLEOTIDE SEQUENCE [LARGE SCALE GENOMIC DNA]</scope>
</reference>
<organism evidence="3 4">
    <name type="scientific">Candidatus Jorgensenbacteria bacterium GW2011_GWA2_45_13</name>
    <dbReference type="NCBI Taxonomy" id="1618662"/>
    <lineage>
        <taxon>Bacteria</taxon>
        <taxon>Candidatus Joergenseniibacteriota</taxon>
    </lineage>
</organism>
<sequence length="210" mass="23957">MKEQTKNNYKLKKQEHEQAREEKQHTAHIARMKKKFVRYSLWVLVLVVIGYGLFLLAQTAVPDEEDFSVAYSIQGWDHIADGASHPEYNSNPPSSGWHYTSSARGGFYNEPLPDERVIHNLEHGDVWIAYHPDISDATKNTLRSFAGQYVVVSPRAENDEDISLVAWGRVDTFNIENGIVNEGRIKDFIKRYDNRGPEKVRGVQTGHGGF</sequence>
<dbReference type="AlphaFoldDB" id="A0A0G1NF16"/>
<dbReference type="EMBL" id="LCKF01000009">
    <property type="protein sequence ID" value="KKT91702.1"/>
    <property type="molecule type" value="Genomic_DNA"/>
</dbReference>
<feature type="compositionally biased region" description="Basic and acidic residues" evidence="1">
    <location>
        <begin position="12"/>
        <end position="22"/>
    </location>
</feature>
<evidence type="ECO:0000313" key="4">
    <source>
        <dbReference type="Proteomes" id="UP000033966"/>
    </source>
</evidence>
<evidence type="ECO:0000313" key="3">
    <source>
        <dbReference type="EMBL" id="KKT91702.1"/>
    </source>
</evidence>
<protein>
    <recommendedName>
        <fullName evidence="5">DUF3105 domain-containing protein</fullName>
    </recommendedName>
</protein>
<keyword evidence="2" id="KW-1133">Transmembrane helix</keyword>
<dbReference type="PANTHER" id="PTHR34179:SF1">
    <property type="entry name" value="TUMOR PROTEIN P53-INDUCIBLE PROTEIN 13"/>
    <property type="match status" value="1"/>
</dbReference>
<keyword evidence="2" id="KW-0472">Membrane</keyword>
<feature type="region of interest" description="Disordered" evidence="1">
    <location>
        <begin position="1"/>
        <end position="22"/>
    </location>
</feature>
<dbReference type="Proteomes" id="UP000033966">
    <property type="component" value="Unassembled WGS sequence"/>
</dbReference>
<accession>A0A0G1NF16</accession>
<dbReference type="InterPro" id="IPR021454">
    <property type="entry name" value="DUF3105"/>
</dbReference>
<gene>
    <name evidence="3" type="ORF">UW92_C0009G0005</name>
</gene>
<evidence type="ECO:0000256" key="2">
    <source>
        <dbReference type="SAM" id="Phobius"/>
    </source>
</evidence>
<comment type="caution">
    <text evidence="3">The sequence shown here is derived from an EMBL/GenBank/DDBJ whole genome shotgun (WGS) entry which is preliminary data.</text>
</comment>
<evidence type="ECO:0000256" key="1">
    <source>
        <dbReference type="SAM" id="MobiDB-lite"/>
    </source>
</evidence>
<feature type="transmembrane region" description="Helical" evidence="2">
    <location>
        <begin position="39"/>
        <end position="57"/>
    </location>
</feature>
<dbReference type="GO" id="GO:0005737">
    <property type="term" value="C:cytoplasm"/>
    <property type="evidence" value="ECO:0007669"/>
    <property type="project" value="TreeGrafter"/>
</dbReference>
<dbReference type="PANTHER" id="PTHR34179">
    <property type="entry name" value="TUMOR PROTEIN P53-INDUCIBLE PROTEIN 13"/>
    <property type="match status" value="1"/>
</dbReference>
<dbReference type="Pfam" id="PF11303">
    <property type="entry name" value="DUF3105"/>
    <property type="match status" value="1"/>
</dbReference>
<keyword evidence="2" id="KW-0812">Transmembrane</keyword>